<dbReference type="AlphaFoldDB" id="A0A830G304"/>
<dbReference type="OrthoDB" id="70318at2157"/>
<evidence type="ECO:0000313" key="3">
    <source>
        <dbReference type="Proteomes" id="UP000614609"/>
    </source>
</evidence>
<keyword evidence="3" id="KW-1185">Reference proteome</keyword>
<dbReference type="Proteomes" id="UP000765891">
    <property type="component" value="Unassembled WGS sequence"/>
</dbReference>
<reference evidence="1" key="2">
    <citation type="submission" date="2020-09" db="EMBL/GenBank/DDBJ databases">
        <authorList>
            <person name="Sun Q."/>
            <person name="Ohkuma M."/>
        </authorList>
    </citation>
    <scope>NUCLEOTIDE SEQUENCE</scope>
    <source>
        <strain evidence="1">JCM 16108</strain>
    </source>
</reference>
<gene>
    <name evidence="1" type="ORF">GCM10009017_24100</name>
    <name evidence="2" type="ORF">J2752_002484</name>
</gene>
<dbReference type="Gene3D" id="3.40.50.300">
    <property type="entry name" value="P-loop containing nucleotide triphosphate hydrolases"/>
    <property type="match status" value="1"/>
</dbReference>
<evidence type="ECO:0000313" key="1">
    <source>
        <dbReference type="EMBL" id="GGM73386.1"/>
    </source>
</evidence>
<reference evidence="1" key="1">
    <citation type="journal article" date="2014" name="Int. J. Syst. Evol. Microbiol.">
        <title>Complete genome sequence of Corynebacterium casei LMG S-19264T (=DSM 44701T), isolated from a smear-ripened cheese.</title>
        <authorList>
            <consortium name="US DOE Joint Genome Institute (JGI-PGF)"/>
            <person name="Walter F."/>
            <person name="Albersmeier A."/>
            <person name="Kalinowski J."/>
            <person name="Ruckert C."/>
        </authorList>
    </citation>
    <scope>NUCLEOTIDE SEQUENCE</scope>
    <source>
        <strain evidence="1">JCM 16108</strain>
    </source>
</reference>
<dbReference type="RefSeq" id="WP_188872864.1">
    <property type="nucleotide sequence ID" value="NZ_BMOO01000005.1"/>
</dbReference>
<dbReference type="EMBL" id="BMOO01000005">
    <property type="protein sequence ID" value="GGM73386.1"/>
    <property type="molecule type" value="Genomic_DNA"/>
</dbReference>
<name>A0A830G304_9EURY</name>
<organism evidence="1 3">
    <name type="scientific">Halarchaeum rubridurum</name>
    <dbReference type="NCBI Taxonomy" id="489911"/>
    <lineage>
        <taxon>Archaea</taxon>
        <taxon>Methanobacteriati</taxon>
        <taxon>Methanobacteriota</taxon>
        <taxon>Stenosarchaea group</taxon>
        <taxon>Halobacteria</taxon>
        <taxon>Halobacteriales</taxon>
        <taxon>Halobacteriaceae</taxon>
    </lineage>
</organism>
<dbReference type="InterPro" id="IPR055927">
    <property type="entry name" value="DUF7504"/>
</dbReference>
<dbReference type="Pfam" id="PF24336">
    <property type="entry name" value="DUF7504"/>
    <property type="match status" value="1"/>
</dbReference>
<sequence length="216" mass="23656">MGDSYDVSDTLPIDEVAAGTNLMIGGPPLTGKRDLARSLVEAGCRRGEGALVITMREDADRLLDKSPPLADAVAEGRAGVVDCVTRERGEEVRDTRWVRYASSPGDVTDIGIRSAGLFQALDEGGVGRVRSGFVSIPTMLMYTEPRRLFRFLHVYTGRIQSADQLGFALIELGDREAFDRFAPLFDGMVQTRTNEDGERQLRVVGVTSSPTEWVPY</sequence>
<reference evidence="2" key="3">
    <citation type="submission" date="2021-03" db="EMBL/GenBank/DDBJ databases">
        <title>Genomic Encyclopedia of Type Strains, Phase IV (KMG-IV): sequencing the most valuable type-strain genomes for metagenomic binning, comparative biology and taxonomic classification.</title>
        <authorList>
            <person name="Goeker M."/>
        </authorList>
    </citation>
    <scope>NUCLEOTIDE SEQUENCE</scope>
    <source>
        <strain evidence="2">DSM 22443</strain>
    </source>
</reference>
<comment type="caution">
    <text evidence="1">The sequence shown here is derived from an EMBL/GenBank/DDBJ whole genome shotgun (WGS) entry which is preliminary data.</text>
</comment>
<dbReference type="InterPro" id="IPR027417">
    <property type="entry name" value="P-loop_NTPase"/>
</dbReference>
<accession>A0A830G304</accession>
<dbReference type="Proteomes" id="UP000614609">
    <property type="component" value="Unassembled WGS sequence"/>
</dbReference>
<dbReference type="EMBL" id="JAGGKO010000004">
    <property type="protein sequence ID" value="MBP1955561.1"/>
    <property type="molecule type" value="Genomic_DNA"/>
</dbReference>
<protein>
    <submittedName>
        <fullName evidence="2">KaiC/GvpD/RAD55 family RecA-like ATPase</fullName>
    </submittedName>
</protein>
<proteinExistence type="predicted"/>
<evidence type="ECO:0000313" key="2">
    <source>
        <dbReference type="EMBL" id="MBP1955561.1"/>
    </source>
</evidence>